<comment type="cofactor">
    <cofactor evidence="1">
        <name>Mn(2+)</name>
        <dbReference type="ChEBI" id="CHEBI:29035"/>
    </cofactor>
</comment>
<dbReference type="InterPro" id="IPR036457">
    <property type="entry name" value="PPM-type-like_dom_sf"/>
</dbReference>
<evidence type="ECO:0000256" key="18">
    <source>
        <dbReference type="ARBA" id="ARBA00070214"/>
    </source>
</evidence>
<organism evidence="26 27">
    <name type="scientific">Sinanodonta woodiana</name>
    <name type="common">Chinese pond mussel</name>
    <name type="synonym">Anodonta woodiana</name>
    <dbReference type="NCBI Taxonomy" id="1069815"/>
    <lineage>
        <taxon>Eukaryota</taxon>
        <taxon>Metazoa</taxon>
        <taxon>Spiralia</taxon>
        <taxon>Lophotrochozoa</taxon>
        <taxon>Mollusca</taxon>
        <taxon>Bivalvia</taxon>
        <taxon>Autobranchia</taxon>
        <taxon>Heteroconchia</taxon>
        <taxon>Palaeoheterodonta</taxon>
        <taxon>Unionida</taxon>
        <taxon>Unionoidea</taxon>
        <taxon>Unionidae</taxon>
        <taxon>Unioninae</taxon>
        <taxon>Sinanodonta</taxon>
    </lineage>
</organism>
<dbReference type="GO" id="GO:0046872">
    <property type="term" value="F:metal ion binding"/>
    <property type="evidence" value="ECO:0007669"/>
    <property type="project" value="UniProtKB-KW"/>
</dbReference>
<dbReference type="GO" id="GO:0005737">
    <property type="term" value="C:cytoplasm"/>
    <property type="evidence" value="ECO:0007669"/>
    <property type="project" value="UniProtKB-SubCell"/>
</dbReference>
<dbReference type="Gene3D" id="3.60.40.10">
    <property type="entry name" value="PPM-type phosphatase domain"/>
    <property type="match status" value="1"/>
</dbReference>
<comment type="subcellular location">
    <subcellularLocation>
        <location evidence="4">Cytoplasm</location>
    </subcellularLocation>
    <subcellularLocation>
        <location evidence="3">Nucleus</location>
    </subcellularLocation>
</comment>
<evidence type="ECO:0000313" key="26">
    <source>
        <dbReference type="EMBL" id="KAL3856759.1"/>
    </source>
</evidence>
<dbReference type="GO" id="GO:0004722">
    <property type="term" value="F:protein serine/threonine phosphatase activity"/>
    <property type="evidence" value="ECO:0007669"/>
    <property type="project" value="UniProtKB-EC"/>
</dbReference>
<dbReference type="EMBL" id="JBJQND010000013">
    <property type="protein sequence ID" value="KAL3856759.1"/>
    <property type="molecule type" value="Genomic_DNA"/>
</dbReference>
<evidence type="ECO:0000313" key="27">
    <source>
        <dbReference type="Proteomes" id="UP001634394"/>
    </source>
</evidence>
<dbReference type="PROSITE" id="PS01032">
    <property type="entry name" value="PPM_1"/>
    <property type="match status" value="1"/>
</dbReference>
<feature type="compositionally biased region" description="Polar residues" evidence="24">
    <location>
        <begin position="451"/>
        <end position="472"/>
    </location>
</feature>
<dbReference type="SUPFAM" id="SSF81606">
    <property type="entry name" value="PP2C-like"/>
    <property type="match status" value="1"/>
</dbReference>
<dbReference type="PROSITE" id="PS51746">
    <property type="entry name" value="PPM_2"/>
    <property type="match status" value="1"/>
</dbReference>
<keyword evidence="8" id="KW-0479">Metal-binding</keyword>
<dbReference type="Pfam" id="PF00481">
    <property type="entry name" value="PP2C"/>
    <property type="match status" value="1"/>
</dbReference>
<keyword evidence="10 23" id="KW-0378">Hydrolase</keyword>
<keyword evidence="9" id="KW-0677">Repeat</keyword>
<sequence length="716" mass="79888">MEKSGYGNDSADFHRFLEDICEQLKEKSEEEDSVSVRLVNTNLTEGELEGECLHWCLQYLAARNCPPILAASLSRETYRQVSIADLSQFLETEKDAEEQEEVDNRNLKNNGAQEGDFAMKLSSREYSATNLHSHVMQCLENVIKTWGEDLPDIAVPAVLYETQLHAIKNNRRKMEDSHIILPDLNSLFGLNEQPDQSFYAVYDGHAGAEAAIFSSRQLHCNLVRQCALDTDPAMAMKQAFKLTDEAFLTKARQEGWKSGTTGVTALIRDNILYLAWLGDSQAVLVRDGKVVCNMEPHKPDRENERERIQAQGGFVMMVGDVWRVGGNIAVSRAIGDAGYKPYICSDAEVISMELDGTEDYLVLACDGLWDGVEANELPRIVFDHLLETGGDKSDVAKMLVQYAKDHDSSDNITVVLVFFRDDIAAPKQEFNLFNFQGTLSQGDFSGAGGDNSFSDSAPPTSGKLNDSTINTREPSRQNGPRDFEADFVTHSFRNTRNEISLLQDLPHVIHDNFNTMNSISSETINSHPVSQDVKVTLVTKDNEKSNKNETDFENQERVRKGRKSKESKKKLKKSKTAKDVDERKTIKNVKRIGAKSPICWAFTGKYKALVQNHKLNNAVKASNRGHLESSVPIQMKAVKVLSSSSLENVTTDRLIDLHISSVPLLSQEVISTTASATLSTSPQPVASQEIYGSKSQIHFISSTQKFHSSWKPKRPQ</sequence>
<proteinExistence type="inferred from homology"/>
<feature type="domain" description="PPM-type phosphatase" evidence="25">
    <location>
        <begin position="161"/>
        <end position="419"/>
    </location>
</feature>
<keyword evidence="12 23" id="KW-0904">Protein phosphatase</keyword>
<feature type="compositionally biased region" description="Basic residues" evidence="24">
    <location>
        <begin position="559"/>
        <end position="575"/>
    </location>
</feature>
<comment type="cofactor">
    <cofactor evidence="2">
        <name>Mg(2+)</name>
        <dbReference type="ChEBI" id="CHEBI:18420"/>
    </cofactor>
</comment>
<evidence type="ECO:0000256" key="5">
    <source>
        <dbReference type="ARBA" id="ARBA00013081"/>
    </source>
</evidence>
<keyword evidence="13" id="KW-0464">Manganese</keyword>
<evidence type="ECO:0000256" key="17">
    <source>
        <dbReference type="ARBA" id="ARBA00063519"/>
    </source>
</evidence>
<dbReference type="FunFam" id="3.60.40.10:FF:000021">
    <property type="entry name" value="Protein phosphatase, Mg2+/Mn2+-dependent, 1E"/>
    <property type="match status" value="1"/>
</dbReference>
<evidence type="ECO:0000256" key="21">
    <source>
        <dbReference type="ARBA" id="ARBA00078590"/>
    </source>
</evidence>
<comment type="subunit">
    <text evidence="17">Heterotrimer. Interacts with PAX1 and ARHGEF6 (or ARHGEF7).</text>
</comment>
<accession>A0ABD3V586</accession>
<evidence type="ECO:0000256" key="23">
    <source>
        <dbReference type="RuleBase" id="RU003465"/>
    </source>
</evidence>
<evidence type="ECO:0000256" key="19">
    <source>
        <dbReference type="ARBA" id="ARBA00075580"/>
    </source>
</evidence>
<evidence type="ECO:0000256" key="12">
    <source>
        <dbReference type="ARBA" id="ARBA00022912"/>
    </source>
</evidence>
<gene>
    <name evidence="26" type="ORF">ACJMK2_011479</name>
</gene>
<feature type="compositionally biased region" description="Basic and acidic residues" evidence="24">
    <location>
        <begin position="473"/>
        <end position="482"/>
    </location>
</feature>
<dbReference type="PANTHER" id="PTHR13832">
    <property type="entry name" value="PROTEIN PHOSPHATASE 2C"/>
    <property type="match status" value="1"/>
</dbReference>
<keyword evidence="14" id="KW-0539">Nucleus</keyword>
<comment type="similarity">
    <text evidence="23">Belongs to the PP2C family.</text>
</comment>
<feature type="region of interest" description="Disordered" evidence="24">
    <location>
        <begin position="446"/>
        <end position="482"/>
    </location>
</feature>
<feature type="compositionally biased region" description="Basic and acidic residues" evidence="24">
    <location>
        <begin position="540"/>
        <end position="558"/>
    </location>
</feature>
<evidence type="ECO:0000256" key="9">
    <source>
        <dbReference type="ARBA" id="ARBA00022737"/>
    </source>
</evidence>
<evidence type="ECO:0000256" key="10">
    <source>
        <dbReference type="ARBA" id="ARBA00022801"/>
    </source>
</evidence>
<evidence type="ECO:0000256" key="11">
    <source>
        <dbReference type="ARBA" id="ARBA00022842"/>
    </source>
</evidence>
<dbReference type="InterPro" id="IPR001932">
    <property type="entry name" value="PPM-type_phosphatase-like_dom"/>
</dbReference>
<keyword evidence="27" id="KW-1185">Reference proteome</keyword>
<comment type="caution">
    <text evidence="26">The sequence shown here is derived from an EMBL/GenBank/DDBJ whole genome shotgun (WGS) entry which is preliminary data.</text>
</comment>
<evidence type="ECO:0000256" key="22">
    <source>
        <dbReference type="ARBA" id="ARBA00079435"/>
    </source>
</evidence>
<feature type="region of interest" description="Disordered" evidence="24">
    <location>
        <begin position="537"/>
        <end position="582"/>
    </location>
</feature>
<protein>
    <recommendedName>
        <fullName evidence="18">Protein phosphatase 1E</fullName>
        <ecNumber evidence="5">3.1.3.16</ecNumber>
    </recommendedName>
    <alternativeName>
        <fullName evidence="21">Ca(2+)/calmodulin-dependent protein kinase phosphatase N</fullName>
    </alternativeName>
    <alternativeName>
        <fullName evidence="19">CaMKP-nucleus</fullName>
    </alternativeName>
    <alternativeName>
        <fullName evidence="20">Partner of PIX 1</fullName>
    </alternativeName>
    <alternativeName>
        <fullName evidence="22">Partner of PIX-alpha</fullName>
    </alternativeName>
</protein>
<dbReference type="AlphaFoldDB" id="A0ABD3V586"/>
<evidence type="ECO:0000256" key="8">
    <source>
        <dbReference type="ARBA" id="ARBA00022723"/>
    </source>
</evidence>
<evidence type="ECO:0000259" key="25">
    <source>
        <dbReference type="PROSITE" id="PS51746"/>
    </source>
</evidence>
<dbReference type="PANTHER" id="PTHR13832:SF818">
    <property type="entry name" value="SD03870P"/>
    <property type="match status" value="1"/>
</dbReference>
<dbReference type="InterPro" id="IPR000222">
    <property type="entry name" value="PP2C_BS"/>
</dbReference>
<dbReference type="SMART" id="SM00332">
    <property type="entry name" value="PP2Cc"/>
    <property type="match status" value="1"/>
</dbReference>
<evidence type="ECO:0000256" key="16">
    <source>
        <dbReference type="ARBA" id="ARBA00048336"/>
    </source>
</evidence>
<evidence type="ECO:0000256" key="2">
    <source>
        <dbReference type="ARBA" id="ARBA00001946"/>
    </source>
</evidence>
<evidence type="ECO:0000256" key="4">
    <source>
        <dbReference type="ARBA" id="ARBA00004496"/>
    </source>
</evidence>
<keyword evidence="7" id="KW-0597">Phosphoprotein</keyword>
<keyword evidence="11" id="KW-0460">Magnesium</keyword>
<dbReference type="EC" id="3.1.3.16" evidence="5"/>
<dbReference type="GO" id="GO:0005634">
    <property type="term" value="C:nucleus"/>
    <property type="evidence" value="ECO:0007669"/>
    <property type="project" value="UniProtKB-SubCell"/>
</dbReference>
<comment type="catalytic activity">
    <reaction evidence="16">
        <text>O-phospho-L-threonyl-[protein] + H2O = L-threonyl-[protein] + phosphate</text>
        <dbReference type="Rhea" id="RHEA:47004"/>
        <dbReference type="Rhea" id="RHEA-COMP:11060"/>
        <dbReference type="Rhea" id="RHEA-COMP:11605"/>
        <dbReference type="ChEBI" id="CHEBI:15377"/>
        <dbReference type="ChEBI" id="CHEBI:30013"/>
        <dbReference type="ChEBI" id="CHEBI:43474"/>
        <dbReference type="ChEBI" id="CHEBI:61977"/>
        <dbReference type="EC" id="3.1.3.16"/>
    </reaction>
</comment>
<keyword evidence="6" id="KW-0963">Cytoplasm</keyword>
<dbReference type="CDD" id="cd00143">
    <property type="entry name" value="PP2Cc"/>
    <property type="match status" value="1"/>
</dbReference>
<comment type="catalytic activity">
    <reaction evidence="15">
        <text>O-phospho-L-seryl-[protein] + H2O = L-seryl-[protein] + phosphate</text>
        <dbReference type="Rhea" id="RHEA:20629"/>
        <dbReference type="Rhea" id="RHEA-COMP:9863"/>
        <dbReference type="Rhea" id="RHEA-COMP:11604"/>
        <dbReference type="ChEBI" id="CHEBI:15377"/>
        <dbReference type="ChEBI" id="CHEBI:29999"/>
        <dbReference type="ChEBI" id="CHEBI:43474"/>
        <dbReference type="ChEBI" id="CHEBI:83421"/>
        <dbReference type="EC" id="3.1.3.16"/>
    </reaction>
</comment>
<dbReference type="InterPro" id="IPR015655">
    <property type="entry name" value="PP2C"/>
</dbReference>
<evidence type="ECO:0000256" key="7">
    <source>
        <dbReference type="ARBA" id="ARBA00022553"/>
    </source>
</evidence>
<evidence type="ECO:0000256" key="1">
    <source>
        <dbReference type="ARBA" id="ARBA00001936"/>
    </source>
</evidence>
<dbReference type="Proteomes" id="UP001634394">
    <property type="component" value="Unassembled WGS sequence"/>
</dbReference>
<evidence type="ECO:0000256" key="13">
    <source>
        <dbReference type="ARBA" id="ARBA00023211"/>
    </source>
</evidence>
<evidence type="ECO:0000256" key="14">
    <source>
        <dbReference type="ARBA" id="ARBA00023242"/>
    </source>
</evidence>
<name>A0ABD3V586_SINWO</name>
<evidence type="ECO:0000256" key="15">
    <source>
        <dbReference type="ARBA" id="ARBA00047761"/>
    </source>
</evidence>
<evidence type="ECO:0000256" key="3">
    <source>
        <dbReference type="ARBA" id="ARBA00004123"/>
    </source>
</evidence>
<evidence type="ECO:0000256" key="20">
    <source>
        <dbReference type="ARBA" id="ARBA00075701"/>
    </source>
</evidence>
<reference evidence="26 27" key="1">
    <citation type="submission" date="2024-11" db="EMBL/GenBank/DDBJ databases">
        <title>Chromosome-level genome assembly of the freshwater bivalve Anodonta woodiana.</title>
        <authorList>
            <person name="Chen X."/>
        </authorList>
    </citation>
    <scope>NUCLEOTIDE SEQUENCE [LARGE SCALE GENOMIC DNA]</scope>
    <source>
        <strain evidence="26">MN2024</strain>
        <tissue evidence="26">Gills</tissue>
    </source>
</reference>
<evidence type="ECO:0000256" key="24">
    <source>
        <dbReference type="SAM" id="MobiDB-lite"/>
    </source>
</evidence>
<evidence type="ECO:0000256" key="6">
    <source>
        <dbReference type="ARBA" id="ARBA00022490"/>
    </source>
</evidence>